<dbReference type="InterPro" id="IPR029061">
    <property type="entry name" value="THDP-binding"/>
</dbReference>
<evidence type="ECO:0000259" key="1">
    <source>
        <dbReference type="Pfam" id="PF02775"/>
    </source>
</evidence>
<dbReference type="GO" id="GO:0070204">
    <property type="term" value="F:2-succinyl-5-enolpyruvyl-6-hydroxy-3-cyclohexene-1-carboxylic-acid synthase activity"/>
    <property type="evidence" value="ECO:0007669"/>
    <property type="project" value="UniProtKB-EC"/>
</dbReference>
<dbReference type="Gene3D" id="3.40.50.970">
    <property type="match status" value="1"/>
</dbReference>
<protein>
    <submittedName>
        <fullName evidence="2">2-succinyl-5-enolpyruvyl-6-hydroxy-3-cyclohexene-1-carboxylic-acid synthase</fullName>
        <ecNumber evidence="2">2.2.1.9</ecNumber>
    </submittedName>
</protein>
<dbReference type="GO" id="GO:0044281">
    <property type="term" value="P:small molecule metabolic process"/>
    <property type="evidence" value="ECO:0007669"/>
    <property type="project" value="UniProtKB-ARBA"/>
</dbReference>
<dbReference type="EMBL" id="CADCTU010000278">
    <property type="protein sequence ID" value="CAA9306966.1"/>
    <property type="molecule type" value="Genomic_DNA"/>
</dbReference>
<feature type="non-terminal residue" evidence="2">
    <location>
        <position position="1"/>
    </location>
</feature>
<dbReference type="PANTHER" id="PTHR42916">
    <property type="entry name" value="2-SUCCINYL-5-ENOLPYRUVYL-6-HYDROXY-3-CYCLOHEXENE-1-CARBOXYLATE SYNTHASE"/>
    <property type="match status" value="1"/>
</dbReference>
<dbReference type="InterPro" id="IPR011766">
    <property type="entry name" value="TPP_enzyme_TPP-bd"/>
</dbReference>
<proteinExistence type="predicted"/>
<dbReference type="PANTHER" id="PTHR42916:SF1">
    <property type="entry name" value="PROTEIN PHYLLO, CHLOROPLASTIC"/>
    <property type="match status" value="1"/>
</dbReference>
<dbReference type="AlphaFoldDB" id="A0A6J4KLU4"/>
<name>A0A6J4KLU4_9BACT</name>
<accession>A0A6J4KLU4</accession>
<reference evidence="2" key="1">
    <citation type="submission" date="2020-02" db="EMBL/GenBank/DDBJ databases">
        <authorList>
            <person name="Meier V. D."/>
        </authorList>
    </citation>
    <scope>NUCLEOTIDE SEQUENCE</scope>
    <source>
        <strain evidence="2">AVDCRST_MAG11</strain>
    </source>
</reference>
<keyword evidence="2" id="KW-0808">Transferase</keyword>
<dbReference type="SUPFAM" id="SSF52518">
    <property type="entry name" value="Thiamin diphosphate-binding fold (THDP-binding)"/>
    <property type="match status" value="1"/>
</dbReference>
<gene>
    <name evidence="2" type="ORF">AVDCRST_MAG11-1214</name>
</gene>
<organism evidence="2">
    <name type="scientific">uncultured Gemmatimonadaceae bacterium</name>
    <dbReference type="NCBI Taxonomy" id="246130"/>
    <lineage>
        <taxon>Bacteria</taxon>
        <taxon>Pseudomonadati</taxon>
        <taxon>Gemmatimonadota</taxon>
        <taxon>Gemmatimonadia</taxon>
        <taxon>Gemmatimonadales</taxon>
        <taxon>Gemmatimonadaceae</taxon>
        <taxon>environmental samples</taxon>
    </lineage>
</organism>
<dbReference type="EC" id="2.2.1.9" evidence="2"/>
<dbReference type="Pfam" id="PF02775">
    <property type="entry name" value="TPP_enzyme_C"/>
    <property type="match status" value="1"/>
</dbReference>
<dbReference type="CDD" id="cd02009">
    <property type="entry name" value="TPP_SHCHC_synthase"/>
    <property type="match status" value="1"/>
</dbReference>
<sequence length="173" mass="18252">PIRDVETFMPVRDRPLRVLSNRGANGIDGVTSTAFGVAAGSGGPVVCLIGDVALAHDLGGLLAARRLRLPLTLVLQDNEGGGIFDFLPVAATRPREHYEVHVATPTGLDAAHVAQLFGLAYRPAVDVAGFRAALDAGLAHDGVTLIHVHTDRAHNVRLHREVWAQVARDLAGG</sequence>
<evidence type="ECO:0000313" key="2">
    <source>
        <dbReference type="EMBL" id="CAA9306966.1"/>
    </source>
</evidence>
<dbReference type="GO" id="GO:0030976">
    <property type="term" value="F:thiamine pyrophosphate binding"/>
    <property type="evidence" value="ECO:0007669"/>
    <property type="project" value="InterPro"/>
</dbReference>
<feature type="domain" description="Thiamine pyrophosphate enzyme TPP-binding" evidence="1">
    <location>
        <begin position="14"/>
        <end position="148"/>
    </location>
</feature>